<proteinExistence type="predicted"/>
<sequence>MGIRYLWIDALCIVQDDEQAKAYEIERMGDIYNNATFVIIASGTCRSVKDGFLNHLRDIAVVPFLIQDATVASQDQKTTTLCLAPSSPRHYLDSRGWTFQERHLAVRSLEFTGSKGVIFTCAAMSLKFREGEGWGRNHLRSGMGVVKKGASWRDVVLNYSGRGLTFADDRLPALAGYASWHALDMMQARNTGDDSNTPTAGEPSQGLTYVAGMWSTHLIRDLLWLGNEVVPRNPIPLSRYRSPGWSWVSVLDHQPPSMGPISMFDDKAYTRSRSDAKVLSYNVQLAHPQAPFGRVTKGTITLEAKVAAIDSIEDEQVRMRMLAACNYVFTPEQLRQLHFVRLRSALELGDNTDYGLILIPMPDQGVQEGRGTPKVQTFMRMGMYRHLAFLNNNMPITDWDSVQAQVLQII</sequence>
<evidence type="ECO:0000313" key="2">
    <source>
        <dbReference type="EMBL" id="GAP82965.2"/>
    </source>
</evidence>
<evidence type="ECO:0000259" key="1">
    <source>
        <dbReference type="Pfam" id="PF06985"/>
    </source>
</evidence>
<dbReference type="EMBL" id="DF977446">
    <property type="protein sequence ID" value="GAP82965.2"/>
    <property type="molecule type" value="Genomic_DNA"/>
</dbReference>
<dbReference type="AlphaFoldDB" id="A0A1S7UIB8"/>
<dbReference type="Proteomes" id="UP000054516">
    <property type="component" value="Unassembled WGS sequence"/>
</dbReference>
<dbReference type="STRING" id="77044.A0A1S7UIB8"/>
<dbReference type="Pfam" id="PF06985">
    <property type="entry name" value="HET"/>
    <property type="match status" value="1"/>
</dbReference>
<accession>A0A1S7UIB8</accession>
<evidence type="ECO:0000313" key="3">
    <source>
        <dbReference type="Proteomes" id="UP000054516"/>
    </source>
</evidence>
<feature type="domain" description="Heterokaryon incompatibility" evidence="1">
    <location>
        <begin position="2"/>
        <end position="101"/>
    </location>
</feature>
<dbReference type="InterPro" id="IPR010730">
    <property type="entry name" value="HET"/>
</dbReference>
<gene>
    <name evidence="2" type="ORF">SAMD00023353_0104970</name>
</gene>
<keyword evidence="3" id="KW-1185">Reference proteome</keyword>
<dbReference type="OMA" id="WICHCSE"/>
<name>A0A1S7UIB8_ROSNE</name>
<protein>
    <submittedName>
        <fullName evidence="2">Putative heterokaryon incompatibility protein</fullName>
    </submittedName>
</protein>
<dbReference type="OrthoDB" id="5125733at2759"/>
<dbReference type="PANTHER" id="PTHR33112">
    <property type="entry name" value="DOMAIN PROTEIN, PUTATIVE-RELATED"/>
    <property type="match status" value="1"/>
</dbReference>
<reference evidence="2" key="1">
    <citation type="submission" date="2016-03" db="EMBL/GenBank/DDBJ databases">
        <title>Draft genome sequence of Rosellinia necatrix.</title>
        <authorList>
            <person name="Kanematsu S."/>
        </authorList>
    </citation>
    <scope>NUCLEOTIDE SEQUENCE [LARGE SCALE GENOMIC DNA]</scope>
    <source>
        <strain evidence="2">W97</strain>
    </source>
</reference>
<dbReference type="PANTHER" id="PTHR33112:SF16">
    <property type="entry name" value="HETEROKARYON INCOMPATIBILITY DOMAIN-CONTAINING PROTEIN"/>
    <property type="match status" value="1"/>
</dbReference>
<organism evidence="2">
    <name type="scientific">Rosellinia necatrix</name>
    <name type="common">White root-rot fungus</name>
    <dbReference type="NCBI Taxonomy" id="77044"/>
    <lineage>
        <taxon>Eukaryota</taxon>
        <taxon>Fungi</taxon>
        <taxon>Dikarya</taxon>
        <taxon>Ascomycota</taxon>
        <taxon>Pezizomycotina</taxon>
        <taxon>Sordariomycetes</taxon>
        <taxon>Xylariomycetidae</taxon>
        <taxon>Xylariales</taxon>
        <taxon>Xylariaceae</taxon>
        <taxon>Rosellinia</taxon>
    </lineage>
</organism>